<comment type="caution">
    <text evidence="1">The sequence shown here is derived from an EMBL/GenBank/DDBJ whole genome shotgun (WGS) entry which is preliminary data.</text>
</comment>
<organism evidence="1 2">
    <name type="scientific">Xenorhabdus bovienii str. Intermedium</name>
    <dbReference type="NCBI Taxonomy" id="1379677"/>
    <lineage>
        <taxon>Bacteria</taxon>
        <taxon>Pseudomonadati</taxon>
        <taxon>Pseudomonadota</taxon>
        <taxon>Gammaproteobacteria</taxon>
        <taxon>Enterobacterales</taxon>
        <taxon>Morganellaceae</taxon>
        <taxon>Xenorhabdus</taxon>
    </lineage>
</organism>
<dbReference type="HOGENOM" id="CLU_069374_0_0_6"/>
<name>A0A077QD14_XENBV</name>
<dbReference type="EMBL" id="CBTB010000207">
    <property type="protein sequence ID" value="CDH34027.1"/>
    <property type="molecule type" value="Genomic_DNA"/>
</dbReference>
<reference evidence="1" key="1">
    <citation type="submission" date="2013-07" db="EMBL/GenBank/DDBJ databases">
        <title>Sub-species coevolution in mutualistic symbiosis.</title>
        <authorList>
            <person name="Murfin K."/>
            <person name="Klassen J."/>
            <person name="Lee M."/>
            <person name="Forst S."/>
            <person name="Stock P."/>
            <person name="Goodrich-Blair H."/>
        </authorList>
    </citation>
    <scope>NUCLEOTIDE SEQUENCE [LARGE SCALE GENOMIC DNA]</scope>
    <source>
        <strain evidence="1">Intermedium</strain>
    </source>
</reference>
<dbReference type="Proteomes" id="UP000028480">
    <property type="component" value="Unassembled WGS sequence"/>
</dbReference>
<accession>A0A077QD14</accession>
<evidence type="ECO:0000313" key="2">
    <source>
        <dbReference type="Proteomes" id="UP000028480"/>
    </source>
</evidence>
<sequence length="344" mass="41638">MFSLIHEYKVKSFFNEKTRPFDHQFLCYKNDYEECKENNKKLLFKESVDEECVEISSWGYLFKKYIPKDYWKNLRGELAKEREIPGFSDIDYYNVNDLINKIFFILDINKETHYYRKELTKFYCQYQTLHYKSSDKTRLYCLKRLLDEMWISDLSYNRLIIKDNEFIYTTESGVSYCIHDLIDRLCDIIRTFSLPKNLLAILDFINLMLHECIDFILGKDGDHVFYFGDFNIKYINGDYFYDVYENDKDIIFNVLKDCVRDYQSFSELFISHMIMMNYSYFVLKNKPDEILLFKSFLNNNDETFTKILSLTIDIGFCVWTDTFDGLNLEEYLKKVEESDFLIDK</sequence>
<gene>
    <name evidence="1" type="ORF">XBI1_2850007</name>
</gene>
<proteinExistence type="predicted"/>
<protein>
    <submittedName>
        <fullName evidence="1">Uncharacterized protein</fullName>
    </submittedName>
</protein>
<dbReference type="RefSeq" id="WP_038190033.1">
    <property type="nucleotide sequence ID" value="NZ_CAWLWA010000199.1"/>
</dbReference>
<dbReference type="AlphaFoldDB" id="A0A077QD14"/>
<evidence type="ECO:0000313" key="1">
    <source>
        <dbReference type="EMBL" id="CDH34027.1"/>
    </source>
</evidence>